<proteinExistence type="inferred from homology"/>
<sequence>MSYYLRRLSRRTKATLATSLLGFGLYSYDSRSEAQILGRNVRTFYNGIAVALDYKINFKPGPSKEDSEKIEKLHERVANRIFDVFEQNGGLYIKIGQVIGTQSAVLPPAYQRRARKLFDAAPAVPFRAVERVFMEDFNGLHPSDVFAEFDLTPIASASIAQVHRARLKTGETVAVKIQKPAIQKQINWDLRAFRILLKVYEYAFDLPLAWSSDYVEEHMRMEADFQIEASNAKRAWEYLQQEKSLDGKVYVPKVYDEYTSKRVLVCEWVDGIQLTDTRELKNRGLDYKEAMKISVEAFSSQIFRTGFVHGDPHPGNVLVRHNPKKKRQVQVIIIDHGLYIQESETFRLEYCELWEALFMLDIPRMTRICEKWGIHDANMFASITLQRPFSGKKSIDQTVDVKEMYDLQVHMKDRIKHFLRDQELFPRELIFISRNMNIVRANNKSVGSPVNRLNLMARWAVQCKDDRGSWLSWRSVIFEGTLLLMNIGFWFVRLRDEMNKLVFGVSSKGLEDILDERMKDEANV</sequence>
<keyword evidence="4" id="KW-1185">Reference proteome</keyword>
<dbReference type="InterPro" id="IPR045307">
    <property type="entry name" value="ADCK1_dom"/>
</dbReference>
<dbReference type="Proteomes" id="UP000716291">
    <property type="component" value="Unassembled WGS sequence"/>
</dbReference>
<dbReference type="PANTHER" id="PTHR43173">
    <property type="entry name" value="ABC1 FAMILY PROTEIN"/>
    <property type="match status" value="1"/>
</dbReference>
<protein>
    <recommendedName>
        <fullName evidence="2">ABC1 atypical kinase-like domain-containing protein</fullName>
    </recommendedName>
</protein>
<evidence type="ECO:0000256" key="1">
    <source>
        <dbReference type="ARBA" id="ARBA00009670"/>
    </source>
</evidence>
<comment type="caution">
    <text evidence="3">The sequence shown here is derived from an EMBL/GenBank/DDBJ whole genome shotgun (WGS) entry which is preliminary data.</text>
</comment>
<evidence type="ECO:0000259" key="2">
    <source>
        <dbReference type="Pfam" id="PF03109"/>
    </source>
</evidence>
<name>A0A9P6XAG5_RHIOR</name>
<evidence type="ECO:0000313" key="3">
    <source>
        <dbReference type="EMBL" id="KAG1308737.1"/>
    </source>
</evidence>
<evidence type="ECO:0000313" key="4">
    <source>
        <dbReference type="Proteomes" id="UP000716291"/>
    </source>
</evidence>
<dbReference type="CDD" id="cd13969">
    <property type="entry name" value="ADCK1-like"/>
    <property type="match status" value="1"/>
</dbReference>
<dbReference type="Pfam" id="PF03109">
    <property type="entry name" value="ABC1"/>
    <property type="match status" value="1"/>
</dbReference>
<dbReference type="OrthoDB" id="427480at2759"/>
<dbReference type="AlphaFoldDB" id="A0A9P6XAG5"/>
<dbReference type="InterPro" id="IPR004147">
    <property type="entry name" value="ABC1_dom"/>
</dbReference>
<feature type="domain" description="ABC1 atypical kinase-like" evidence="2">
    <location>
        <begin position="116"/>
        <end position="366"/>
    </location>
</feature>
<organism evidence="3 4">
    <name type="scientific">Rhizopus oryzae</name>
    <name type="common">Mucormycosis agent</name>
    <name type="synonym">Rhizopus arrhizus var. delemar</name>
    <dbReference type="NCBI Taxonomy" id="64495"/>
    <lineage>
        <taxon>Eukaryota</taxon>
        <taxon>Fungi</taxon>
        <taxon>Fungi incertae sedis</taxon>
        <taxon>Mucoromycota</taxon>
        <taxon>Mucoromycotina</taxon>
        <taxon>Mucoromycetes</taxon>
        <taxon>Mucorales</taxon>
        <taxon>Mucorineae</taxon>
        <taxon>Rhizopodaceae</taxon>
        <taxon>Rhizopus</taxon>
    </lineage>
</organism>
<gene>
    <name evidence="3" type="ORF">G6F64_005826</name>
</gene>
<dbReference type="EMBL" id="JAANQT010000738">
    <property type="protein sequence ID" value="KAG1308737.1"/>
    <property type="molecule type" value="Genomic_DNA"/>
</dbReference>
<reference evidence="3" key="1">
    <citation type="journal article" date="2020" name="Microb. Genom.">
        <title>Genetic diversity of clinical and environmental Mucorales isolates obtained from an investigation of mucormycosis cases among solid organ transplant recipients.</title>
        <authorList>
            <person name="Nguyen M.H."/>
            <person name="Kaul D."/>
            <person name="Muto C."/>
            <person name="Cheng S.J."/>
            <person name="Richter R.A."/>
            <person name="Bruno V.M."/>
            <person name="Liu G."/>
            <person name="Beyhan S."/>
            <person name="Sundermann A.J."/>
            <person name="Mounaud S."/>
            <person name="Pasculle A.W."/>
            <person name="Nierman W.C."/>
            <person name="Driscoll E."/>
            <person name="Cumbie R."/>
            <person name="Clancy C.J."/>
            <person name="Dupont C.L."/>
        </authorList>
    </citation>
    <scope>NUCLEOTIDE SEQUENCE</scope>
    <source>
        <strain evidence="3">GL11</strain>
    </source>
</reference>
<dbReference type="PANTHER" id="PTHR43173:SF37">
    <property type="entry name" value="ABC1 FAMILY PROTEIN C10F6.14C"/>
    <property type="match status" value="1"/>
</dbReference>
<comment type="similarity">
    <text evidence="1">Belongs to the protein kinase superfamily. ADCK protein kinase family.</text>
</comment>
<dbReference type="Gene3D" id="1.10.510.10">
    <property type="entry name" value="Transferase(Phosphotransferase) domain 1"/>
    <property type="match status" value="1"/>
</dbReference>
<dbReference type="SUPFAM" id="SSF56112">
    <property type="entry name" value="Protein kinase-like (PK-like)"/>
    <property type="match status" value="1"/>
</dbReference>
<accession>A0A9P6XAG5</accession>
<dbReference type="InterPro" id="IPR011009">
    <property type="entry name" value="Kinase-like_dom_sf"/>
</dbReference>
<dbReference type="InterPro" id="IPR051130">
    <property type="entry name" value="Mito_struct-func_regulator"/>
</dbReference>